<feature type="region of interest" description="Disordered" evidence="1">
    <location>
        <begin position="445"/>
        <end position="477"/>
    </location>
</feature>
<dbReference type="GO" id="GO:0070034">
    <property type="term" value="F:telomerase RNA binding"/>
    <property type="evidence" value="ECO:0007669"/>
    <property type="project" value="TreeGrafter"/>
</dbReference>
<dbReference type="AlphaFoldDB" id="A0A550CA97"/>
<dbReference type="OrthoDB" id="2017974at2759"/>
<dbReference type="Proteomes" id="UP000320762">
    <property type="component" value="Unassembled WGS sequence"/>
</dbReference>
<evidence type="ECO:0000256" key="1">
    <source>
        <dbReference type="SAM" id="MobiDB-lite"/>
    </source>
</evidence>
<feature type="compositionally biased region" description="Low complexity" evidence="1">
    <location>
        <begin position="70"/>
        <end position="85"/>
    </location>
</feature>
<dbReference type="InterPro" id="IPR002716">
    <property type="entry name" value="PIN_dom"/>
</dbReference>
<gene>
    <name evidence="3" type="ORF">BD626DRAFT_71492</name>
</gene>
<feature type="compositionally biased region" description="Basic and acidic residues" evidence="1">
    <location>
        <begin position="48"/>
        <end position="69"/>
    </location>
</feature>
<evidence type="ECO:0000313" key="4">
    <source>
        <dbReference type="Proteomes" id="UP000320762"/>
    </source>
</evidence>
<dbReference type="STRING" id="97359.A0A550CA97"/>
<dbReference type="GO" id="GO:0042162">
    <property type="term" value="F:telomeric DNA binding"/>
    <property type="evidence" value="ECO:0007669"/>
    <property type="project" value="TreeGrafter"/>
</dbReference>
<comment type="caution">
    <text evidence="3">The sequence shown here is derived from an EMBL/GenBank/DDBJ whole genome shotgun (WGS) entry which is preliminary data.</text>
</comment>
<reference evidence="3 4" key="1">
    <citation type="journal article" date="2019" name="New Phytol.">
        <title>Comparative genomics reveals unique wood-decay strategies and fruiting body development in the Schizophyllaceae.</title>
        <authorList>
            <person name="Almasi E."/>
            <person name="Sahu N."/>
            <person name="Krizsan K."/>
            <person name="Balint B."/>
            <person name="Kovacs G.M."/>
            <person name="Kiss B."/>
            <person name="Cseklye J."/>
            <person name="Drula E."/>
            <person name="Henrissat B."/>
            <person name="Nagy I."/>
            <person name="Chovatia M."/>
            <person name="Adam C."/>
            <person name="LaButti K."/>
            <person name="Lipzen A."/>
            <person name="Riley R."/>
            <person name="Grigoriev I.V."/>
            <person name="Nagy L.G."/>
        </authorList>
    </citation>
    <scope>NUCLEOTIDE SEQUENCE [LARGE SCALE GENOMIC DNA]</scope>
    <source>
        <strain evidence="3 4">NL-1724</strain>
    </source>
</reference>
<dbReference type="InterPro" id="IPR011990">
    <property type="entry name" value="TPR-like_helical_dom_sf"/>
</dbReference>
<evidence type="ECO:0000259" key="2">
    <source>
        <dbReference type="SMART" id="SM00670"/>
    </source>
</evidence>
<dbReference type="InterPro" id="IPR029060">
    <property type="entry name" value="PIN-like_dom_sf"/>
</dbReference>
<dbReference type="Gene3D" id="3.40.50.1010">
    <property type="entry name" value="5'-nuclease"/>
    <property type="match status" value="1"/>
</dbReference>
<accession>A0A550CA97</accession>
<dbReference type="InterPro" id="IPR045153">
    <property type="entry name" value="Est1/Ebs1-like"/>
</dbReference>
<dbReference type="PANTHER" id="PTHR15696">
    <property type="entry name" value="SMG-7 SUPPRESSOR WITH MORPHOLOGICAL EFFECT ON GENITALIA PROTEIN 7"/>
    <property type="match status" value="1"/>
</dbReference>
<feature type="compositionally biased region" description="Low complexity" evidence="1">
    <location>
        <begin position="964"/>
        <end position="975"/>
    </location>
</feature>
<dbReference type="CDD" id="cd09880">
    <property type="entry name" value="PIN_Smg5-6-like"/>
    <property type="match status" value="1"/>
</dbReference>
<proteinExistence type="predicted"/>
<feature type="region of interest" description="Disordered" evidence="1">
    <location>
        <begin position="194"/>
        <end position="260"/>
    </location>
</feature>
<dbReference type="Pfam" id="PF10373">
    <property type="entry name" value="EST1_DNA_bind"/>
    <property type="match status" value="1"/>
</dbReference>
<dbReference type="SMART" id="SM00670">
    <property type="entry name" value="PINc"/>
    <property type="match status" value="1"/>
</dbReference>
<feature type="compositionally biased region" description="Basic and acidic residues" evidence="1">
    <location>
        <begin position="135"/>
        <end position="148"/>
    </location>
</feature>
<dbReference type="EMBL" id="VDMD01000015">
    <property type="protein sequence ID" value="TRM61714.1"/>
    <property type="molecule type" value="Genomic_DNA"/>
</dbReference>
<dbReference type="GO" id="GO:0005697">
    <property type="term" value="C:telomerase holoenzyme complex"/>
    <property type="evidence" value="ECO:0007669"/>
    <property type="project" value="TreeGrafter"/>
</dbReference>
<dbReference type="SUPFAM" id="SSF48452">
    <property type="entry name" value="TPR-like"/>
    <property type="match status" value="1"/>
</dbReference>
<dbReference type="PANTHER" id="PTHR15696:SF0">
    <property type="entry name" value="TELOMERASE-BINDING PROTEIN EST1A"/>
    <property type="match status" value="1"/>
</dbReference>
<evidence type="ECO:0000313" key="3">
    <source>
        <dbReference type="EMBL" id="TRM61714.1"/>
    </source>
</evidence>
<dbReference type="GO" id="GO:0004540">
    <property type="term" value="F:RNA nuclease activity"/>
    <property type="evidence" value="ECO:0007669"/>
    <property type="project" value="UniProtKB-ARBA"/>
</dbReference>
<feature type="region of interest" description="Disordered" evidence="1">
    <location>
        <begin position="1"/>
        <end position="180"/>
    </location>
</feature>
<feature type="region of interest" description="Disordered" evidence="1">
    <location>
        <begin position="281"/>
        <end position="310"/>
    </location>
</feature>
<feature type="compositionally biased region" description="Low complexity" evidence="1">
    <location>
        <begin position="207"/>
        <end position="241"/>
    </location>
</feature>
<keyword evidence="4" id="KW-1185">Reference proteome</keyword>
<feature type="compositionally biased region" description="Acidic residues" evidence="1">
    <location>
        <begin position="923"/>
        <end position="947"/>
    </location>
</feature>
<dbReference type="GO" id="GO:0000184">
    <property type="term" value="P:nuclear-transcribed mRNA catabolic process, nonsense-mediated decay"/>
    <property type="evidence" value="ECO:0007669"/>
    <property type="project" value="TreeGrafter"/>
</dbReference>
<feature type="region of interest" description="Disordered" evidence="1">
    <location>
        <begin position="914"/>
        <end position="984"/>
    </location>
</feature>
<dbReference type="Pfam" id="PF13638">
    <property type="entry name" value="PIN_4"/>
    <property type="match status" value="1"/>
</dbReference>
<name>A0A550CA97_9AGAR</name>
<sequence>MSALDPPRSSRKGKEREVPAPRDGQKEIQVTDIDKRLLAFQRRTAGPIRKDRTDRPERPAAPARPEKSPKLPSSSAQKASSAASPRRQHQAPSVVVRPPEADPDDFSRRLKISASPSPGPGRVSAARNDASKLYNPDRDPIPIRRTAEPDTLSDTSSSYVPRGVQHNKHGHHRDGGARQLFDHKKDNPILFSVLARPPGGKAPTPQSSMDHFSASSASSYAPSISSSFTLSSTTDGSSNSSALFDGKSGHHEESGNNQFGAQLKRLYRNITDLEAKVKQDELDDAAESNSRVRLKGKESASSEDAEHEKWRRQITDHKRLIDRMHDMLQMTLSPSVPASLRNIPKKYNLITRLWMFGFHRLLENLRAASLRSPVAMEHLQDFILFAYTYYTGLYEETTVDAFRSEWLEALGDLARYRMAVAAMVTRNTGGTPAALTTAALTEAAGTSPNGTLAPPAAPEAKSVSDAPAARIDDSPSPSIGVAAARALEIEPEKERWRTIARDWYASGLADQPGNGKLHHHLGLLSREAEGEDLRSMYHFIKSLNALHPFATTRESILQTWSPQAQVRRAQPDARVPDLFVLLHGMLFTNIQLDDFQPTLARLLERLSIDGAEEREWIMMAVSNVGALLEYGKATGILRRVGAVRTREATTTGVSAAAVRLAKRTAAEEDKMEVDGDQPSPILAEPETGVPVSLTLAMQLTFSMLSVVLRQPIRKPTIFARKTLNPYLSIILTFLATMVKNEKALRVLERHVPWTDLADFFQTVPRSVMEAQGLLSREESGEWRWSTLTAGCAPPLAEDWCLRGMEWVARKVWERGYWRSGEDRRPEMEILDAEEAEAAMEDGRIEDDEEAAVHQKADGQRWTRVVRSAVEMSNVIDGLTWVRGTREWRVEGALAAKSAAWQEEERAEREAEARRLAGSRWTDDSMEVDEASDDLSEETDDEDEDESDEVKALKTRRHQLEGMLSSRRQPRTTASRPRARRTQTARQPLKVVAGHSILVVDTNILLSSLDAFCKLVESHRWTIVVPLPVIMELDGMVSGGSELASTASAAVEYITAGVRSHSASLKVQTSRGNYLATLSIRTEEIDFAGAERSMDDLILKAALWQQAHWADRSAFLQGGAIEDARAEKVVLLTLDRNLRMKSRSRELPAASERDLAGILAAAT</sequence>
<dbReference type="Gene3D" id="1.25.40.10">
    <property type="entry name" value="Tetratricopeptide repeat domain"/>
    <property type="match status" value="1"/>
</dbReference>
<dbReference type="InterPro" id="IPR018834">
    <property type="entry name" value="DNA/RNA-bd_Est1-type"/>
</dbReference>
<dbReference type="SUPFAM" id="SSF88723">
    <property type="entry name" value="PIN domain-like"/>
    <property type="match status" value="1"/>
</dbReference>
<protein>
    <recommendedName>
        <fullName evidence="2">PIN domain-containing protein</fullName>
    </recommendedName>
</protein>
<feature type="compositionally biased region" description="Basic and acidic residues" evidence="1">
    <location>
        <begin position="295"/>
        <end position="310"/>
    </location>
</feature>
<feature type="domain" description="PIN" evidence="2">
    <location>
        <begin position="995"/>
        <end position="1139"/>
    </location>
</feature>
<organism evidence="3 4">
    <name type="scientific">Schizophyllum amplum</name>
    <dbReference type="NCBI Taxonomy" id="97359"/>
    <lineage>
        <taxon>Eukaryota</taxon>
        <taxon>Fungi</taxon>
        <taxon>Dikarya</taxon>
        <taxon>Basidiomycota</taxon>
        <taxon>Agaricomycotina</taxon>
        <taxon>Agaricomycetes</taxon>
        <taxon>Agaricomycetidae</taxon>
        <taxon>Agaricales</taxon>
        <taxon>Schizophyllaceae</taxon>
        <taxon>Schizophyllum</taxon>
    </lineage>
</organism>
<feature type="compositionally biased region" description="Basic and acidic residues" evidence="1">
    <location>
        <begin position="12"/>
        <end position="26"/>
    </location>
</feature>